<dbReference type="GO" id="GO:0016987">
    <property type="term" value="F:sigma factor activity"/>
    <property type="evidence" value="ECO:0007669"/>
    <property type="project" value="UniProtKB-KW"/>
</dbReference>
<dbReference type="InterPro" id="IPR013249">
    <property type="entry name" value="RNA_pol_sigma70_r4_t2"/>
</dbReference>
<keyword evidence="8" id="KW-1185">Reference proteome</keyword>
<evidence type="ECO:0000256" key="4">
    <source>
        <dbReference type="ARBA" id="ARBA00023163"/>
    </source>
</evidence>
<dbReference type="InterPro" id="IPR013325">
    <property type="entry name" value="RNA_pol_sigma_r2"/>
</dbReference>
<evidence type="ECO:0000259" key="6">
    <source>
        <dbReference type="Pfam" id="PF08281"/>
    </source>
</evidence>
<name>A0AAP2GPH9_9BACT</name>
<dbReference type="InterPro" id="IPR039425">
    <property type="entry name" value="RNA_pol_sigma-70-like"/>
</dbReference>
<dbReference type="Gene3D" id="1.10.10.10">
    <property type="entry name" value="Winged helix-like DNA-binding domain superfamily/Winged helix DNA-binding domain"/>
    <property type="match status" value="1"/>
</dbReference>
<evidence type="ECO:0000256" key="1">
    <source>
        <dbReference type="ARBA" id="ARBA00010641"/>
    </source>
</evidence>
<keyword evidence="3" id="KW-0731">Sigma factor</keyword>
<dbReference type="CDD" id="cd06171">
    <property type="entry name" value="Sigma70_r4"/>
    <property type="match status" value="1"/>
</dbReference>
<protein>
    <submittedName>
        <fullName evidence="7">Sigma-70 family RNA polymerase sigma factor</fullName>
    </submittedName>
</protein>
<dbReference type="InterPro" id="IPR014284">
    <property type="entry name" value="RNA_pol_sigma-70_dom"/>
</dbReference>
<organism evidence="7 8">
    <name type="scientific">Chryseosolibacter histidini</name>
    <dbReference type="NCBI Taxonomy" id="2782349"/>
    <lineage>
        <taxon>Bacteria</taxon>
        <taxon>Pseudomonadati</taxon>
        <taxon>Bacteroidota</taxon>
        <taxon>Cytophagia</taxon>
        <taxon>Cytophagales</taxon>
        <taxon>Chryseotaleaceae</taxon>
        <taxon>Chryseosolibacter</taxon>
    </lineage>
</organism>
<accession>A0AAP2GPH9</accession>
<dbReference type="InterPro" id="IPR007627">
    <property type="entry name" value="RNA_pol_sigma70_r2"/>
</dbReference>
<dbReference type="SUPFAM" id="SSF88946">
    <property type="entry name" value="Sigma2 domain of RNA polymerase sigma factors"/>
    <property type="match status" value="1"/>
</dbReference>
<dbReference type="RefSeq" id="WP_254166702.1">
    <property type="nucleotide sequence ID" value="NZ_JAHESF010000021.1"/>
</dbReference>
<feature type="domain" description="RNA polymerase sigma factor 70 region 4 type 2" evidence="6">
    <location>
        <begin position="130"/>
        <end position="181"/>
    </location>
</feature>
<feature type="domain" description="RNA polymerase sigma-70 region 2" evidence="5">
    <location>
        <begin position="28"/>
        <end position="88"/>
    </location>
</feature>
<dbReference type="GO" id="GO:0003677">
    <property type="term" value="F:DNA binding"/>
    <property type="evidence" value="ECO:0007669"/>
    <property type="project" value="InterPro"/>
</dbReference>
<reference evidence="7 8" key="1">
    <citation type="submission" date="2021-05" db="EMBL/GenBank/DDBJ databases">
        <title>A Polyphasic approach of four new species of the genus Ohtaekwangia: Ohtaekwangia histidinii sp. nov., Ohtaekwangia cretensis sp. nov., Ohtaekwangia indiensis sp. nov., Ohtaekwangia reichenbachii sp. nov. from diverse environment.</title>
        <authorList>
            <person name="Octaviana S."/>
        </authorList>
    </citation>
    <scope>NUCLEOTIDE SEQUENCE [LARGE SCALE GENOMIC DNA]</scope>
    <source>
        <strain evidence="7 8">PWU4</strain>
    </source>
</reference>
<dbReference type="InterPro" id="IPR036388">
    <property type="entry name" value="WH-like_DNA-bd_sf"/>
</dbReference>
<dbReference type="PANTHER" id="PTHR43133:SF46">
    <property type="entry name" value="RNA POLYMERASE SIGMA-70 FACTOR ECF SUBFAMILY"/>
    <property type="match status" value="1"/>
</dbReference>
<dbReference type="Pfam" id="PF04542">
    <property type="entry name" value="Sigma70_r2"/>
    <property type="match status" value="1"/>
</dbReference>
<dbReference type="NCBIfam" id="TIGR02937">
    <property type="entry name" value="sigma70-ECF"/>
    <property type="match status" value="1"/>
</dbReference>
<gene>
    <name evidence="7" type="ORF">KK083_19765</name>
</gene>
<comment type="caution">
    <text evidence="7">The sequence shown here is derived from an EMBL/GenBank/DDBJ whole genome shotgun (WGS) entry which is preliminary data.</text>
</comment>
<dbReference type="PANTHER" id="PTHR43133">
    <property type="entry name" value="RNA POLYMERASE ECF-TYPE SIGMA FACTO"/>
    <property type="match status" value="1"/>
</dbReference>
<evidence type="ECO:0000313" key="7">
    <source>
        <dbReference type="EMBL" id="MBT1699143.1"/>
    </source>
</evidence>
<keyword evidence="2" id="KW-0805">Transcription regulation</keyword>
<sequence>MHEDPEVGLELRYWEAMRKGDKSSFGWIYDRYFKLLYNYGKKIGVERAALEDAIHDLFVDLWRMRDNLSSTSSVRFYLYRSLRRRVLRNDTAKNYFTESGLIIEGALAMVSPSLEQEIIDEEGRNQRIHRLKKLLNDLAPRQYEALVLRFYDEFSFQEIADILHVNEQSARNLVQRGLVQLRQYAKHVITLACIMLLF</sequence>
<evidence type="ECO:0000313" key="8">
    <source>
        <dbReference type="Proteomes" id="UP001319200"/>
    </source>
</evidence>
<evidence type="ECO:0000256" key="2">
    <source>
        <dbReference type="ARBA" id="ARBA00023015"/>
    </source>
</evidence>
<dbReference type="Gene3D" id="1.10.1740.10">
    <property type="match status" value="1"/>
</dbReference>
<dbReference type="Pfam" id="PF08281">
    <property type="entry name" value="Sigma70_r4_2"/>
    <property type="match status" value="1"/>
</dbReference>
<evidence type="ECO:0000259" key="5">
    <source>
        <dbReference type="Pfam" id="PF04542"/>
    </source>
</evidence>
<dbReference type="GO" id="GO:0006352">
    <property type="term" value="P:DNA-templated transcription initiation"/>
    <property type="evidence" value="ECO:0007669"/>
    <property type="project" value="InterPro"/>
</dbReference>
<dbReference type="InterPro" id="IPR013324">
    <property type="entry name" value="RNA_pol_sigma_r3/r4-like"/>
</dbReference>
<comment type="similarity">
    <text evidence="1">Belongs to the sigma-70 factor family. ECF subfamily.</text>
</comment>
<dbReference type="SUPFAM" id="SSF88659">
    <property type="entry name" value="Sigma3 and sigma4 domains of RNA polymerase sigma factors"/>
    <property type="match status" value="1"/>
</dbReference>
<evidence type="ECO:0000256" key="3">
    <source>
        <dbReference type="ARBA" id="ARBA00023082"/>
    </source>
</evidence>
<dbReference type="AlphaFoldDB" id="A0AAP2GPH9"/>
<keyword evidence="4" id="KW-0804">Transcription</keyword>
<dbReference type="EMBL" id="JAHESF010000021">
    <property type="protein sequence ID" value="MBT1699143.1"/>
    <property type="molecule type" value="Genomic_DNA"/>
</dbReference>
<dbReference type="Proteomes" id="UP001319200">
    <property type="component" value="Unassembled WGS sequence"/>
</dbReference>
<proteinExistence type="inferred from homology"/>